<name>A0AAN0M7X7_9RHOB</name>
<protein>
    <submittedName>
        <fullName evidence="1">Uncharacterized protein</fullName>
    </submittedName>
</protein>
<dbReference type="Proteomes" id="UP001470809">
    <property type="component" value="Chromosome"/>
</dbReference>
<dbReference type="EMBL" id="CP151767">
    <property type="protein sequence ID" value="WZU66739.1"/>
    <property type="molecule type" value="Genomic_DNA"/>
</dbReference>
<proteinExistence type="predicted"/>
<dbReference type="AlphaFoldDB" id="A0AAN0M7X7"/>
<reference evidence="2" key="2">
    <citation type="submission" date="2024-08" db="EMBL/GenBank/DDBJ databases">
        <title>Phylogenomic analyses of a clade within the roseobacter group suggest taxonomic reassignments of species of the genera Aestuariivita, Citreicella, Loktanella, Nautella, Pelagibaca, Ruegeria, Thalassobius, Thiobacimonas and Tropicibacter, and the proposal o.</title>
        <authorList>
            <person name="Jeon C.O."/>
        </authorList>
    </citation>
    <scope>NUCLEOTIDE SEQUENCE [LARGE SCALE GENOMIC DNA]</scope>
    <source>
        <strain evidence="2">SS1-5</strain>
    </source>
</reference>
<evidence type="ECO:0000313" key="2">
    <source>
        <dbReference type="Proteomes" id="UP001470809"/>
    </source>
</evidence>
<evidence type="ECO:0000313" key="1">
    <source>
        <dbReference type="EMBL" id="WZU66739.1"/>
    </source>
</evidence>
<organism evidence="1 2">
    <name type="scientific">Yoonia rhodophyticola</name>
    <dbReference type="NCBI Taxonomy" id="3137370"/>
    <lineage>
        <taxon>Bacteria</taxon>
        <taxon>Pseudomonadati</taxon>
        <taxon>Pseudomonadota</taxon>
        <taxon>Alphaproteobacteria</taxon>
        <taxon>Rhodobacterales</taxon>
        <taxon>Paracoccaceae</taxon>
        <taxon>Yoonia</taxon>
    </lineage>
</organism>
<gene>
    <name evidence="1" type="ORF">AABB31_17255</name>
</gene>
<keyword evidence="2" id="KW-1185">Reference proteome</keyword>
<accession>A0AAN0M7X7</accession>
<sequence>MSEDGWFGMNARFAKARWLLDRFDPVAMNAPLLAATRHMH</sequence>
<reference evidence="1 2" key="1">
    <citation type="submission" date="2024-04" db="EMBL/GenBank/DDBJ databases">
        <title>Phylogenomic analyses of a clade within the roseobacter group suggest taxonomic reassignments of species of the genera Aestuariivita, Citreicella, Loktanella, Nautella, Pelagibaca, Ruegeria, Thalassobius, Thiobacimonas and Tropicibacter, and the proposal o.</title>
        <authorList>
            <person name="Jeon C.O."/>
        </authorList>
    </citation>
    <scope>NUCLEOTIDE SEQUENCE [LARGE SCALE GENOMIC DNA]</scope>
    <source>
        <strain evidence="1 2">SS1-5</strain>
    </source>
</reference>